<keyword evidence="1" id="KW-1133">Transmembrane helix</keyword>
<reference evidence="2 3" key="1">
    <citation type="submission" date="2019-02" db="EMBL/GenBank/DDBJ databases">
        <title>Deep-cultivation of Planctomycetes and their phenomic and genomic characterization uncovers novel biology.</title>
        <authorList>
            <person name="Wiegand S."/>
            <person name="Jogler M."/>
            <person name="Boedeker C."/>
            <person name="Pinto D."/>
            <person name="Vollmers J."/>
            <person name="Rivas-Marin E."/>
            <person name="Kohn T."/>
            <person name="Peeters S.H."/>
            <person name="Heuer A."/>
            <person name="Rast P."/>
            <person name="Oberbeckmann S."/>
            <person name="Bunk B."/>
            <person name="Jeske O."/>
            <person name="Meyerdierks A."/>
            <person name="Storesund J.E."/>
            <person name="Kallscheuer N."/>
            <person name="Luecker S."/>
            <person name="Lage O.M."/>
            <person name="Pohl T."/>
            <person name="Merkel B.J."/>
            <person name="Hornburger P."/>
            <person name="Mueller R.-W."/>
            <person name="Bruemmer F."/>
            <person name="Labrenz M."/>
            <person name="Spormann A.M."/>
            <person name="Op Den Camp H."/>
            <person name="Overmann J."/>
            <person name="Amann R."/>
            <person name="Jetten M.S.M."/>
            <person name="Mascher T."/>
            <person name="Medema M.H."/>
            <person name="Devos D.P."/>
            <person name="Kaster A.-K."/>
            <person name="Ovreas L."/>
            <person name="Rohde M."/>
            <person name="Galperin M.Y."/>
            <person name="Jogler C."/>
        </authorList>
    </citation>
    <scope>NUCLEOTIDE SEQUENCE [LARGE SCALE GENOMIC DNA]</scope>
    <source>
        <strain evidence="2 3">Q31b</strain>
    </source>
</reference>
<dbReference type="EMBL" id="SJPY01000013">
    <property type="protein sequence ID" value="TWU33607.1"/>
    <property type="molecule type" value="Genomic_DNA"/>
</dbReference>
<dbReference type="Proteomes" id="UP000315471">
    <property type="component" value="Unassembled WGS sequence"/>
</dbReference>
<feature type="transmembrane region" description="Helical" evidence="1">
    <location>
        <begin position="48"/>
        <end position="70"/>
    </location>
</feature>
<keyword evidence="1" id="KW-0472">Membrane</keyword>
<name>A0A5C6DCW5_9BACT</name>
<keyword evidence="1" id="KW-0812">Transmembrane</keyword>
<organism evidence="2 3">
    <name type="scientific">Novipirellula aureliae</name>
    <dbReference type="NCBI Taxonomy" id="2527966"/>
    <lineage>
        <taxon>Bacteria</taxon>
        <taxon>Pseudomonadati</taxon>
        <taxon>Planctomycetota</taxon>
        <taxon>Planctomycetia</taxon>
        <taxon>Pirellulales</taxon>
        <taxon>Pirellulaceae</taxon>
        <taxon>Novipirellula</taxon>
    </lineage>
</organism>
<accession>A0A5C6DCW5</accession>
<dbReference type="SUPFAM" id="SSF51126">
    <property type="entry name" value="Pectin lyase-like"/>
    <property type="match status" value="1"/>
</dbReference>
<protein>
    <recommendedName>
        <fullName evidence="4">Pectate lyase superfamily protein</fullName>
    </recommendedName>
</protein>
<evidence type="ECO:0000313" key="3">
    <source>
        <dbReference type="Proteomes" id="UP000315471"/>
    </source>
</evidence>
<dbReference type="InterPro" id="IPR011050">
    <property type="entry name" value="Pectin_lyase_fold/virulence"/>
</dbReference>
<evidence type="ECO:0000313" key="2">
    <source>
        <dbReference type="EMBL" id="TWU33607.1"/>
    </source>
</evidence>
<dbReference type="Gene3D" id="2.160.20.10">
    <property type="entry name" value="Single-stranded right-handed beta-helix, Pectin lyase-like"/>
    <property type="match status" value="1"/>
</dbReference>
<dbReference type="InterPro" id="IPR012334">
    <property type="entry name" value="Pectin_lyas_fold"/>
</dbReference>
<dbReference type="AlphaFoldDB" id="A0A5C6DCW5"/>
<comment type="caution">
    <text evidence="2">The sequence shown here is derived from an EMBL/GenBank/DDBJ whole genome shotgun (WGS) entry which is preliminary data.</text>
</comment>
<gene>
    <name evidence="2" type="ORF">Q31b_56640</name>
</gene>
<sequence length="566" mass="63775">MPKNPPSTLYSSPFKLNDPLQYPYPEIHDTKMIKQPRRNRFHYQDNRFVWRSVCYTLLISLLGGISPIAAMEIENDANRNADYVDYESFGAVGDGIADDLPAICKAHAHANKHALSVRSKPNATYHLGHQAITAIIATDTDWNTSKFIIDDTSVDNHKKSLFEVRSLLNSEPLKITRLKRDQKQLDVHPVRDCYLTVFDDNTKRYRRKGNNQNSGVAQSDCFILHRDGTIEGDIDWDYEDVTRVTVRPIDSDRLVLRGGVFTTIANRMKQETGYNYWSRNIKISRSNTEVIGLTHHVVGETEVGHPYSGFISVRDCANVTLRDCFATGHKTYQTIGSANKPVSMGSYDFQASSVVNFCMIGCTMDNILDRSLWGVIGTNHCKNILLEDCVLSRMDTHMGVSGTYTIRRCTLGHAGLNAIGRGRLTVEDSTLHGRSLISLRSDYGSTWEGDVVIRNCRWIPSGGRQTWPILMQVRNDSTHDFGYQCFMPTRVTIDGLFVDDSNVPANYQGMYLFDDPDRGREIPESKRSFPYTLTKEVVIQGLKTASGKAPVVSQNKRLRANVTVVP</sequence>
<evidence type="ECO:0000256" key="1">
    <source>
        <dbReference type="SAM" id="Phobius"/>
    </source>
</evidence>
<keyword evidence="3" id="KW-1185">Reference proteome</keyword>
<evidence type="ECO:0008006" key="4">
    <source>
        <dbReference type="Google" id="ProtNLM"/>
    </source>
</evidence>
<proteinExistence type="predicted"/>